<proteinExistence type="predicted"/>
<gene>
    <name evidence="1" type="ORF">NRK68_00280</name>
</gene>
<dbReference type="CDD" id="cd04793">
    <property type="entry name" value="LanC"/>
    <property type="match status" value="1"/>
</dbReference>
<keyword evidence="2" id="KW-1185">Reference proteome</keyword>
<protein>
    <submittedName>
        <fullName evidence="1">Lanthionine synthetase C family protein</fullName>
    </submittedName>
</protein>
<dbReference type="InterPro" id="IPR007822">
    <property type="entry name" value="LANC-like"/>
</dbReference>
<dbReference type="Proteomes" id="UP001057738">
    <property type="component" value="Chromosome"/>
</dbReference>
<name>A0ABY5PPB6_9ACTN</name>
<dbReference type="PRINTS" id="PR01950">
    <property type="entry name" value="LANCSUPER"/>
</dbReference>
<evidence type="ECO:0000313" key="1">
    <source>
        <dbReference type="EMBL" id="UUY45781.1"/>
    </source>
</evidence>
<dbReference type="EMBL" id="CP102514">
    <property type="protein sequence ID" value="UUY45781.1"/>
    <property type="molecule type" value="Genomic_DNA"/>
</dbReference>
<dbReference type="InterPro" id="IPR033889">
    <property type="entry name" value="LanC"/>
</dbReference>
<dbReference type="RefSeq" id="WP_257854315.1">
    <property type="nucleotide sequence ID" value="NZ_CP102514.1"/>
</dbReference>
<sequence>MVLSAWQPAIGDPRTVAMVRAVSVDVLSRLRDPDVVEEAAREAPLQGRPRWTAHSAAQGTCGLALAFGHLDRCLPGEGWDLVAHQHLSRAVDGTASNPVSTLGLFAGLAGVAFTTSYLAHGEQRYRTLLGDIDDSLYARIPRRLPAVTGEGLAVGTFDLVSGWTGVAAYLHSRPAGPARDRALHTVLAWLVELSRAVEGVPAWHTPHALIADDSIRDRYRTAVANCGLAHGITGPLALLALAHADGPIGAGHTEAIRRTASWLASHHVDDARGGSYPSVVPLGEDTGVPSAARDAWCYGSPGVARALWLAGAALGDPDLTRTAVAAMRAVLRRPVARRRIDSPGFCHGIAGLLQVTLRFAVDTGDEEISDGARRLVDQLLGEYQPQAPFGYRSIEPDGTREDRSGLLEGAAGVALTLLAAVSLEPPAWDRFFLLS</sequence>
<reference evidence="1" key="1">
    <citation type="submission" date="2022-08" db="EMBL/GenBank/DDBJ databases">
        <authorList>
            <person name="Tian L."/>
        </authorList>
    </citation>
    <scope>NUCLEOTIDE SEQUENCE</scope>
    <source>
        <strain evidence="1">CM253</strain>
    </source>
</reference>
<dbReference type="SMART" id="SM01260">
    <property type="entry name" value="LANC_like"/>
    <property type="match status" value="1"/>
</dbReference>
<evidence type="ECO:0000313" key="2">
    <source>
        <dbReference type="Proteomes" id="UP001057738"/>
    </source>
</evidence>
<organism evidence="1 2">
    <name type="scientific">Streptomyces yangpuensis</name>
    <dbReference type="NCBI Taxonomy" id="1648182"/>
    <lineage>
        <taxon>Bacteria</taxon>
        <taxon>Bacillati</taxon>
        <taxon>Actinomycetota</taxon>
        <taxon>Actinomycetes</taxon>
        <taxon>Kitasatosporales</taxon>
        <taxon>Streptomycetaceae</taxon>
        <taxon>Streptomyces</taxon>
    </lineage>
</organism>
<dbReference type="Gene3D" id="1.50.10.20">
    <property type="match status" value="1"/>
</dbReference>
<dbReference type="PRINTS" id="PR01955">
    <property type="entry name" value="LANCFRANKIA"/>
</dbReference>
<dbReference type="Pfam" id="PF05147">
    <property type="entry name" value="LANC_like"/>
    <property type="match status" value="1"/>
</dbReference>
<dbReference type="SUPFAM" id="SSF158745">
    <property type="entry name" value="LanC-like"/>
    <property type="match status" value="1"/>
</dbReference>
<dbReference type="GeneID" id="95571873"/>
<accession>A0ABY5PPB6</accession>